<gene>
    <name evidence="3" type="ORF">C8J30_101340</name>
</gene>
<dbReference type="RefSeq" id="WP_181420733.1">
    <property type="nucleotide sequence ID" value="NZ_QJTK01000001.1"/>
</dbReference>
<dbReference type="AlphaFoldDB" id="A0A318U303"/>
<protein>
    <recommendedName>
        <fullName evidence="2">DUF1989 domain-containing protein</fullName>
    </recommendedName>
</protein>
<feature type="domain" description="DUF1989" evidence="2">
    <location>
        <begin position="53"/>
        <end position="212"/>
    </location>
</feature>
<accession>A0A318U303</accession>
<evidence type="ECO:0000259" key="2">
    <source>
        <dbReference type="Pfam" id="PF09347"/>
    </source>
</evidence>
<dbReference type="Proteomes" id="UP000247727">
    <property type="component" value="Unassembled WGS sequence"/>
</dbReference>
<name>A0A318U303_9RHOB</name>
<evidence type="ECO:0000313" key="3">
    <source>
        <dbReference type="EMBL" id="PYF12957.1"/>
    </source>
</evidence>
<dbReference type="PANTHER" id="PTHR31527">
    <property type="entry name" value="RE64534P"/>
    <property type="match status" value="1"/>
</dbReference>
<reference evidence="3 4" key="1">
    <citation type="submission" date="2018-06" db="EMBL/GenBank/DDBJ databases">
        <title>Genomic Encyclopedia of Type Strains, Phase III (KMG-III): the genomes of soil and plant-associated and newly described type strains.</title>
        <authorList>
            <person name="Whitman W."/>
        </authorList>
    </citation>
    <scope>NUCLEOTIDE SEQUENCE [LARGE SCALE GENOMIC DNA]</scope>
    <source>
        <strain evidence="3 4">JA737</strain>
    </source>
</reference>
<dbReference type="InterPro" id="IPR017792">
    <property type="entry name" value="UAAP1"/>
</dbReference>
<feature type="region of interest" description="Disordered" evidence="1">
    <location>
        <begin position="20"/>
        <end position="47"/>
    </location>
</feature>
<keyword evidence="4" id="KW-1185">Reference proteome</keyword>
<dbReference type="Pfam" id="PF09347">
    <property type="entry name" value="DUF1989"/>
    <property type="match status" value="1"/>
</dbReference>
<evidence type="ECO:0000313" key="4">
    <source>
        <dbReference type="Proteomes" id="UP000247727"/>
    </source>
</evidence>
<dbReference type="NCBIfam" id="TIGR03425">
    <property type="entry name" value="urea_degr_2"/>
    <property type="match status" value="1"/>
</dbReference>
<sequence>MLTHIPRTAEAIAADRARYEEHQRKGLTAAPSALPAPSPRPAPEPTEVLGHLTIPGGWYDVLHLTAGERLRLAPEALGVSVSIAAWVAADPSERMNLPDTVKVQWTTELRKGRVVLTDMGRVLFSITEDSTGGAHDVLTGGSGAAAPFTPAFRSTRENMVLAVAKLGLDKRDLPALITFFAPITVDAEGVLTWNAERTQPGDWVELRAEVDMAVALSATRHPLDPCPVPEVPATQVQRLAALPVAADDPCRTATAEARRAFENNSRI</sequence>
<proteinExistence type="predicted"/>
<evidence type="ECO:0000256" key="1">
    <source>
        <dbReference type="SAM" id="MobiDB-lite"/>
    </source>
</evidence>
<comment type="caution">
    <text evidence="3">The sequence shown here is derived from an EMBL/GenBank/DDBJ whole genome shotgun (WGS) entry which is preliminary data.</text>
</comment>
<organism evidence="3 4">
    <name type="scientific">Rhodobacter viridis</name>
    <dbReference type="NCBI Taxonomy" id="1054202"/>
    <lineage>
        <taxon>Bacteria</taxon>
        <taxon>Pseudomonadati</taxon>
        <taxon>Pseudomonadota</taxon>
        <taxon>Alphaproteobacteria</taxon>
        <taxon>Rhodobacterales</taxon>
        <taxon>Rhodobacter group</taxon>
        <taxon>Rhodobacter</taxon>
    </lineage>
</organism>
<dbReference type="EMBL" id="QJTK01000001">
    <property type="protein sequence ID" value="PYF12957.1"/>
    <property type="molecule type" value="Genomic_DNA"/>
</dbReference>
<feature type="compositionally biased region" description="Pro residues" evidence="1">
    <location>
        <begin position="34"/>
        <end position="44"/>
    </location>
</feature>
<dbReference type="PANTHER" id="PTHR31527:SF0">
    <property type="entry name" value="RE64534P"/>
    <property type="match status" value="1"/>
</dbReference>
<dbReference type="InterPro" id="IPR018959">
    <property type="entry name" value="DUF1989"/>
</dbReference>